<keyword evidence="3" id="KW-1185">Reference proteome</keyword>
<organism evidence="2 3">
    <name type="scientific">Aliidiomarina haloalkalitolerans</name>
    <dbReference type="NCBI Taxonomy" id="859059"/>
    <lineage>
        <taxon>Bacteria</taxon>
        <taxon>Pseudomonadati</taxon>
        <taxon>Pseudomonadota</taxon>
        <taxon>Gammaproteobacteria</taxon>
        <taxon>Alteromonadales</taxon>
        <taxon>Idiomarinaceae</taxon>
        <taxon>Aliidiomarina</taxon>
    </lineage>
</organism>
<dbReference type="Proteomes" id="UP000288212">
    <property type="component" value="Unassembled WGS sequence"/>
</dbReference>
<sequence>MGCRRAAAVDLLQEAQSPLRLEPQQIQSLLCLYAGKILSVTEVDMRLFVELAGWISALSFVVFVVTVVLAFIRRQVLKKKIKEYGLPQFEKRFVPSMSELNSENAMNEVRFFIFGKWDGIEDSTLRHQLAHHRWLEFAYICAYLSTIVFFIIYLYANGLLAN</sequence>
<keyword evidence="1" id="KW-0472">Membrane</keyword>
<evidence type="ECO:0000256" key="1">
    <source>
        <dbReference type="SAM" id="Phobius"/>
    </source>
</evidence>
<name>A0A432VPM0_9GAMM</name>
<keyword evidence="1" id="KW-1133">Transmembrane helix</keyword>
<evidence type="ECO:0000313" key="2">
    <source>
        <dbReference type="EMBL" id="RUO18117.1"/>
    </source>
</evidence>
<proteinExistence type="predicted"/>
<evidence type="ECO:0000313" key="3">
    <source>
        <dbReference type="Proteomes" id="UP000288212"/>
    </source>
</evidence>
<feature type="transmembrane region" description="Helical" evidence="1">
    <location>
        <begin position="134"/>
        <end position="156"/>
    </location>
</feature>
<comment type="caution">
    <text evidence="2">The sequence shown here is derived from an EMBL/GenBank/DDBJ whole genome shotgun (WGS) entry which is preliminary data.</text>
</comment>
<feature type="transmembrane region" description="Helical" evidence="1">
    <location>
        <begin position="51"/>
        <end position="72"/>
    </location>
</feature>
<dbReference type="EMBL" id="PIPI01000011">
    <property type="protein sequence ID" value="RUO18117.1"/>
    <property type="molecule type" value="Genomic_DNA"/>
</dbReference>
<dbReference type="AlphaFoldDB" id="A0A432VPM0"/>
<keyword evidence="1" id="KW-0812">Transmembrane</keyword>
<accession>A0A432VPM0</accession>
<protein>
    <submittedName>
        <fullName evidence="2">Uncharacterized protein</fullName>
    </submittedName>
</protein>
<reference evidence="2 3" key="1">
    <citation type="journal article" date="2011" name="Front. Microbiol.">
        <title>Genomic signatures of strain selection and enhancement in Bacillus atrophaeus var. globigii, a historical biowarfare simulant.</title>
        <authorList>
            <person name="Gibbons H.S."/>
            <person name="Broomall S.M."/>
            <person name="McNew L.A."/>
            <person name="Daligault H."/>
            <person name="Chapman C."/>
            <person name="Bruce D."/>
            <person name="Karavis M."/>
            <person name="Krepps M."/>
            <person name="McGregor P.A."/>
            <person name="Hong C."/>
            <person name="Park K.H."/>
            <person name="Akmal A."/>
            <person name="Feldman A."/>
            <person name="Lin J.S."/>
            <person name="Chang W.E."/>
            <person name="Higgs B.W."/>
            <person name="Demirev P."/>
            <person name="Lindquist J."/>
            <person name="Liem A."/>
            <person name="Fochler E."/>
            <person name="Read T.D."/>
            <person name="Tapia R."/>
            <person name="Johnson S."/>
            <person name="Bishop-Lilly K.A."/>
            <person name="Detter C."/>
            <person name="Han C."/>
            <person name="Sozhamannan S."/>
            <person name="Rosenzweig C.N."/>
            <person name="Skowronski E.W."/>
        </authorList>
    </citation>
    <scope>NUCLEOTIDE SEQUENCE [LARGE SCALE GENOMIC DNA]</scope>
    <source>
        <strain evidence="2 3">AK5</strain>
    </source>
</reference>
<gene>
    <name evidence="2" type="ORF">CWE06_11650</name>
</gene>